<feature type="compositionally biased region" description="Low complexity" evidence="9">
    <location>
        <begin position="428"/>
        <end position="447"/>
    </location>
</feature>
<feature type="compositionally biased region" description="Low complexity" evidence="9">
    <location>
        <begin position="639"/>
        <end position="655"/>
    </location>
</feature>
<feature type="domain" description="Branched-chain alpha-ketoacid dehydrogenase kinase/Pyruvate dehydrogenase kinase N-terminal" evidence="10">
    <location>
        <begin position="175"/>
        <end position="345"/>
    </location>
</feature>
<evidence type="ECO:0000313" key="12">
    <source>
        <dbReference type="Proteomes" id="UP000738359"/>
    </source>
</evidence>
<dbReference type="InterPro" id="IPR018955">
    <property type="entry name" value="BCDHK/PDK_N"/>
</dbReference>
<dbReference type="PANTHER" id="PTHR11947">
    <property type="entry name" value="PYRUVATE DEHYDROGENASE KINASE"/>
    <property type="match status" value="1"/>
</dbReference>
<dbReference type="GO" id="GO:0005524">
    <property type="term" value="F:ATP binding"/>
    <property type="evidence" value="ECO:0007669"/>
    <property type="project" value="UniProtKB-UniRule"/>
</dbReference>
<keyword evidence="4 8" id="KW-0418">Kinase</keyword>
<accession>A0A9P6IRR3</accession>
<dbReference type="OrthoDB" id="241648at2759"/>
<evidence type="ECO:0000256" key="3">
    <source>
        <dbReference type="ARBA" id="ARBA00022741"/>
    </source>
</evidence>
<dbReference type="GO" id="GO:0005759">
    <property type="term" value="C:mitochondrial matrix"/>
    <property type="evidence" value="ECO:0007669"/>
    <property type="project" value="UniProtKB-SubCell"/>
</dbReference>
<dbReference type="EMBL" id="JAAAHY010002223">
    <property type="protein sequence ID" value="KAF9945014.1"/>
    <property type="molecule type" value="Genomic_DNA"/>
</dbReference>
<feature type="region of interest" description="Disordered" evidence="9">
    <location>
        <begin position="98"/>
        <end position="120"/>
    </location>
</feature>
<evidence type="ECO:0000256" key="2">
    <source>
        <dbReference type="ARBA" id="ARBA00022679"/>
    </source>
</evidence>
<name>A0A9P6IRR3_MORAP</name>
<organism evidence="11 12">
    <name type="scientific">Mortierella alpina</name>
    <name type="common">Oleaginous fungus</name>
    <name type="synonym">Mortierella renispora</name>
    <dbReference type="NCBI Taxonomy" id="64518"/>
    <lineage>
        <taxon>Eukaryota</taxon>
        <taxon>Fungi</taxon>
        <taxon>Fungi incertae sedis</taxon>
        <taxon>Mucoromycota</taxon>
        <taxon>Mortierellomycotina</taxon>
        <taxon>Mortierellomycetes</taxon>
        <taxon>Mortierellales</taxon>
        <taxon>Mortierellaceae</taxon>
        <taxon>Mortierella</taxon>
    </lineage>
</organism>
<evidence type="ECO:0000259" key="10">
    <source>
        <dbReference type="Pfam" id="PF10436"/>
    </source>
</evidence>
<evidence type="ECO:0000256" key="8">
    <source>
        <dbReference type="RuleBase" id="RU366032"/>
    </source>
</evidence>
<proteinExistence type="inferred from homology"/>
<evidence type="ECO:0000256" key="5">
    <source>
        <dbReference type="ARBA" id="ARBA00022840"/>
    </source>
</evidence>
<feature type="region of interest" description="Disordered" evidence="9">
    <location>
        <begin position="424"/>
        <end position="450"/>
    </location>
</feature>
<dbReference type="SUPFAM" id="SSF55874">
    <property type="entry name" value="ATPase domain of HSP90 chaperone/DNA topoisomerase II/histidine kinase"/>
    <property type="match status" value="1"/>
</dbReference>
<dbReference type="PANTHER" id="PTHR11947:SF3">
    <property type="entry name" value="[PYRUVATE DEHYDROGENASE (ACETYL-TRANSFERRING)] KINASE, MITOCHONDRIAL"/>
    <property type="match status" value="1"/>
</dbReference>
<evidence type="ECO:0000256" key="6">
    <source>
        <dbReference type="ARBA" id="ARBA00023128"/>
    </source>
</evidence>
<evidence type="ECO:0000256" key="9">
    <source>
        <dbReference type="SAM" id="MobiDB-lite"/>
    </source>
</evidence>
<sequence>SLIPACKSQPAFPGLPSGKAVTGAIYSVCQEMPGMSDCKICPGPDASGYSKCDEVKAWQGLCLDMPDMKQCPPYNTMCTNTKFAPFCSKTYKAPNGGGGSATASGATPAPTTDHSNHNNGAGAVAASMTVVSSSTFYLNKKYPLKSPSAMNQTQAALHALPCDLFTKLCRSKVTRLSLKQMYTLGRHVLESKNQGALIIPAVFLHQELPIRLSHALKMLNSNLLPVNMAEMPTFQQITRSYLEDISMVTQMPKPSNPQQEEDFTALLRNLEERHKVKMLAIGQGFKELMATVHSSRTEGSAGSVGACWTMDPQVGEDIQTFFNRFYTINLGTRLLIGEHLALHDRGLNLVQRVSPLAISQRAIVDAQRVCSAHYGHQSFSPSVVIQTSNPDISTTYVDEFLHRNIFELLKNAMRATCETHLRDGRPMTTALSSTSSSSPLSTENTPTAARPRLPHVDLTLVDGGEDVTIKITDQGGGLALSEIEKVWSYTYSVNEASTEAANLLYSPMGERSGLTLSNGAEAGRVSEAKDYVDLPFNMTGHGLPLARLVARYFGGDLSLVSMEGYGTTAYLSLYRNDDHLENIPEMDEEMLEEIDVFVNELLEECLPTEQPAPTPAEIVGLDLDLGLRKGLVPEPELRSAPAPTRSRLPSSSLPTKPASNVPSSMALGLNVAGTLSRGT</sequence>
<feature type="compositionally biased region" description="Low complexity" evidence="9">
    <location>
        <begin position="101"/>
        <end position="112"/>
    </location>
</feature>
<protein>
    <recommendedName>
        <fullName evidence="8">Protein-serine/threonine kinase</fullName>
        <ecNumber evidence="8">2.7.11.-</ecNumber>
    </recommendedName>
</protein>
<keyword evidence="2 8" id="KW-0808">Transferase</keyword>
<reference evidence="11" key="1">
    <citation type="journal article" date="2020" name="Fungal Divers.">
        <title>Resolving the Mortierellaceae phylogeny through synthesis of multi-gene phylogenetics and phylogenomics.</title>
        <authorList>
            <person name="Vandepol N."/>
            <person name="Liber J."/>
            <person name="Desiro A."/>
            <person name="Na H."/>
            <person name="Kennedy M."/>
            <person name="Barry K."/>
            <person name="Grigoriev I.V."/>
            <person name="Miller A.N."/>
            <person name="O'Donnell K."/>
            <person name="Stajich J.E."/>
            <person name="Bonito G."/>
        </authorList>
    </citation>
    <scope>NUCLEOTIDE SEQUENCE</scope>
    <source>
        <strain evidence="11">CK1249</strain>
    </source>
</reference>
<dbReference type="Pfam" id="PF10436">
    <property type="entry name" value="BCDHK_Adom3"/>
    <property type="match status" value="1"/>
</dbReference>
<dbReference type="GO" id="GO:0004740">
    <property type="term" value="F:pyruvate dehydrogenase (acetyl-transferring) kinase activity"/>
    <property type="evidence" value="ECO:0007669"/>
    <property type="project" value="UniProtKB-EC"/>
</dbReference>
<comment type="subcellular location">
    <subcellularLocation>
        <location evidence="8">Mitochondrion matrix</location>
    </subcellularLocation>
</comment>
<dbReference type="SUPFAM" id="SSF69012">
    <property type="entry name" value="alpha-ketoacid dehydrogenase kinase, N-terminal domain"/>
    <property type="match status" value="1"/>
</dbReference>
<feature type="region of interest" description="Disordered" evidence="9">
    <location>
        <begin position="634"/>
        <end position="664"/>
    </location>
</feature>
<evidence type="ECO:0000256" key="4">
    <source>
        <dbReference type="ARBA" id="ARBA00022777"/>
    </source>
</evidence>
<feature type="non-terminal residue" evidence="11">
    <location>
        <position position="679"/>
    </location>
</feature>
<feature type="non-terminal residue" evidence="11">
    <location>
        <position position="1"/>
    </location>
</feature>
<dbReference type="EC" id="2.7.11.-" evidence="8"/>
<dbReference type="InterPro" id="IPR036890">
    <property type="entry name" value="HATPase_C_sf"/>
</dbReference>
<evidence type="ECO:0000256" key="7">
    <source>
        <dbReference type="ARBA" id="ARBA00048201"/>
    </source>
</evidence>
<comment type="similarity">
    <text evidence="1 8">Belongs to the PDK/BCKDK protein kinase family.</text>
</comment>
<dbReference type="GO" id="GO:0010906">
    <property type="term" value="P:regulation of glucose metabolic process"/>
    <property type="evidence" value="ECO:0007669"/>
    <property type="project" value="TreeGrafter"/>
</dbReference>
<comment type="caution">
    <text evidence="11">The sequence shown here is derived from an EMBL/GenBank/DDBJ whole genome shotgun (WGS) entry which is preliminary data.</text>
</comment>
<dbReference type="AlphaFoldDB" id="A0A9P6IRR3"/>
<keyword evidence="5 8" id="KW-0067">ATP-binding</keyword>
<evidence type="ECO:0000256" key="1">
    <source>
        <dbReference type="ARBA" id="ARBA00006155"/>
    </source>
</evidence>
<dbReference type="InterPro" id="IPR036784">
    <property type="entry name" value="AK/P_DHK_N_sf"/>
</dbReference>
<dbReference type="Proteomes" id="UP000738359">
    <property type="component" value="Unassembled WGS sequence"/>
</dbReference>
<gene>
    <name evidence="11" type="ORF">BGZ70_004137</name>
</gene>
<comment type="catalytic activity">
    <reaction evidence="7">
        <text>L-seryl-[pyruvate dehydrogenase E1 alpha subunit] + ATP = O-phospho-L-seryl-[pyruvate dehydrogenase E1 alpha subunit] + ADP + H(+)</text>
        <dbReference type="Rhea" id="RHEA:23052"/>
        <dbReference type="Rhea" id="RHEA-COMP:13689"/>
        <dbReference type="Rhea" id="RHEA-COMP:13690"/>
        <dbReference type="ChEBI" id="CHEBI:15378"/>
        <dbReference type="ChEBI" id="CHEBI:29999"/>
        <dbReference type="ChEBI" id="CHEBI:30616"/>
        <dbReference type="ChEBI" id="CHEBI:83421"/>
        <dbReference type="ChEBI" id="CHEBI:456216"/>
        <dbReference type="EC" id="2.7.11.2"/>
    </reaction>
</comment>
<dbReference type="Gene3D" id="1.20.140.20">
    <property type="entry name" value="Alpha-ketoacid/pyruvate dehydrogenase kinase, N-terminal domain"/>
    <property type="match status" value="1"/>
</dbReference>
<keyword evidence="6 8" id="KW-0496">Mitochondrion</keyword>
<dbReference type="InterPro" id="IPR039028">
    <property type="entry name" value="BCKD/PDK"/>
</dbReference>
<dbReference type="Gene3D" id="3.30.565.10">
    <property type="entry name" value="Histidine kinase-like ATPase, C-terminal domain"/>
    <property type="match status" value="1"/>
</dbReference>
<keyword evidence="12" id="KW-1185">Reference proteome</keyword>
<evidence type="ECO:0000313" key="11">
    <source>
        <dbReference type="EMBL" id="KAF9945014.1"/>
    </source>
</evidence>
<keyword evidence="3 8" id="KW-0547">Nucleotide-binding</keyword>